<feature type="region of interest" description="Disordered" evidence="1">
    <location>
        <begin position="1"/>
        <end position="58"/>
    </location>
</feature>
<dbReference type="EMBL" id="CP098740">
    <property type="protein sequence ID" value="UZK56506.1"/>
    <property type="molecule type" value="Genomic_DNA"/>
</dbReference>
<evidence type="ECO:0000313" key="3">
    <source>
        <dbReference type="Proteomes" id="UP001164963"/>
    </source>
</evidence>
<name>A0ABY6PXC4_9ACTN</name>
<evidence type="ECO:0000256" key="1">
    <source>
        <dbReference type="SAM" id="MobiDB-lite"/>
    </source>
</evidence>
<dbReference type="RefSeq" id="WP_265544615.1">
    <property type="nucleotide sequence ID" value="NZ_CP098740.1"/>
</dbReference>
<accession>A0ABY6PXC4</accession>
<proteinExistence type="predicted"/>
<protein>
    <submittedName>
        <fullName evidence="2">Uncharacterized protein</fullName>
    </submittedName>
</protein>
<reference evidence="2" key="1">
    <citation type="journal article" date="2022" name="Front. Microbiol.">
        <title>Mirubactin C rescues the lethal effect of cell wall biosynthesis mutations in Bacillus subtilis.</title>
        <authorList>
            <person name="Kepplinger B."/>
            <person name="Wen X."/>
            <person name="Tyler A.R."/>
            <person name="Kim B.Y."/>
            <person name="Brown J."/>
            <person name="Banks P."/>
            <person name="Dashti Y."/>
            <person name="Mackenzie E.S."/>
            <person name="Wills C."/>
            <person name="Kawai Y."/>
            <person name="Waldron K.J."/>
            <person name="Allenby N.E.E."/>
            <person name="Wu L.J."/>
            <person name="Hall M.J."/>
            <person name="Errington J."/>
        </authorList>
    </citation>
    <scope>NUCLEOTIDE SEQUENCE</scope>
    <source>
        <strain evidence="2">MDA8-470</strain>
    </source>
</reference>
<dbReference type="Proteomes" id="UP001164963">
    <property type="component" value="Chromosome"/>
</dbReference>
<sequence length="58" mass="5791">MSEARTDTTQTFPPAADAQRGDAGGSGKHRGGVATDDTAATPAGRHRRPAEESGVAAA</sequence>
<gene>
    <name evidence="2" type="ORF">NEH16_22615</name>
</gene>
<keyword evidence="3" id="KW-1185">Reference proteome</keyword>
<evidence type="ECO:0000313" key="2">
    <source>
        <dbReference type="EMBL" id="UZK56506.1"/>
    </source>
</evidence>
<organism evidence="2 3">
    <name type="scientific">Streptomyces drozdowiczii</name>
    <dbReference type="NCBI Taxonomy" id="202862"/>
    <lineage>
        <taxon>Bacteria</taxon>
        <taxon>Bacillati</taxon>
        <taxon>Actinomycetota</taxon>
        <taxon>Actinomycetes</taxon>
        <taxon>Kitasatosporales</taxon>
        <taxon>Streptomycetaceae</taxon>
        <taxon>Streptomyces</taxon>
    </lineage>
</organism>